<evidence type="ECO:0000313" key="2">
    <source>
        <dbReference type="EMBL" id="DAD67275.1"/>
    </source>
</evidence>
<accession>A0A8S5LBP5</accession>
<feature type="transmembrane region" description="Helical" evidence="1">
    <location>
        <begin position="6"/>
        <end position="27"/>
    </location>
</feature>
<protein>
    <submittedName>
        <fullName evidence="2">Uncharacterized protein</fullName>
    </submittedName>
</protein>
<keyword evidence="1" id="KW-0812">Transmembrane</keyword>
<organism evidence="2">
    <name type="scientific">Myoviridae sp. cteo515</name>
    <dbReference type="NCBI Taxonomy" id="2823550"/>
    <lineage>
        <taxon>Viruses</taxon>
        <taxon>Duplodnaviria</taxon>
        <taxon>Heunggongvirae</taxon>
        <taxon>Uroviricota</taxon>
        <taxon>Caudoviricetes</taxon>
    </lineage>
</organism>
<sequence>MFLNILLYIIYIFISVLNMKKAFLLSYKKLITGFKILKPLVK</sequence>
<keyword evidence="1" id="KW-0472">Membrane</keyword>
<dbReference type="EMBL" id="BK014673">
    <property type="protein sequence ID" value="DAD67275.1"/>
    <property type="molecule type" value="Genomic_DNA"/>
</dbReference>
<proteinExistence type="predicted"/>
<name>A0A8S5LBP5_9CAUD</name>
<keyword evidence="1" id="KW-1133">Transmembrane helix</keyword>
<reference evidence="2" key="1">
    <citation type="journal article" date="2021" name="Proc. Natl. Acad. Sci. U.S.A.">
        <title>A Catalog of Tens of Thousands of Viruses from Human Metagenomes Reveals Hidden Associations with Chronic Diseases.</title>
        <authorList>
            <person name="Tisza M.J."/>
            <person name="Buck C.B."/>
        </authorList>
    </citation>
    <scope>NUCLEOTIDE SEQUENCE</scope>
    <source>
        <strain evidence="2">Cteo515</strain>
    </source>
</reference>
<evidence type="ECO:0000256" key="1">
    <source>
        <dbReference type="SAM" id="Phobius"/>
    </source>
</evidence>